<dbReference type="InterPro" id="IPR002022">
    <property type="entry name" value="Pec_lyase"/>
</dbReference>
<gene>
    <name evidence="10" type="ORF">BP5796_06422</name>
</gene>
<evidence type="ECO:0000256" key="7">
    <source>
        <dbReference type="ARBA" id="ARBA00037631"/>
    </source>
</evidence>
<sequence>MDDTDLIWLDHVKVSLVGRQMISMGFNSNGRVTISSTEFDGQTSWSASCDGHHYWTNLCLGLNDKVSFYNNWLHDTSGRSPDIGYPSTWHFFNNYWSNNTGHAFSVTVDSSVLVEGNVFDDVKTALEGESAGVFVVNATTSSACSTTLGRTCYENIVLNSGSLTPQSMTNQTTLNALVSAKEPAVAISAATDVASYVVANAGIGKLGSSAQASGPSSVSLSASSKSSYSTSSATTLATKAAKTSSISSAITLATKAAKTSSLSTVTQVASASASTRAAAATVAAATDDDECEA</sequence>
<keyword evidence="2" id="KW-0732">Signal</keyword>
<comment type="caution">
    <text evidence="10">The sequence shown here is derived from an EMBL/GenBank/DDBJ whole genome shotgun (WGS) entry which is preliminary data.</text>
</comment>
<evidence type="ECO:0000259" key="9">
    <source>
        <dbReference type="Pfam" id="PF00544"/>
    </source>
</evidence>
<keyword evidence="3" id="KW-1015">Disulfide bond</keyword>
<dbReference type="InterPro" id="IPR011050">
    <property type="entry name" value="Pectin_lyase_fold/virulence"/>
</dbReference>
<evidence type="ECO:0000256" key="8">
    <source>
        <dbReference type="ARBA" id="ARBA00039082"/>
    </source>
</evidence>
<evidence type="ECO:0000256" key="6">
    <source>
        <dbReference type="ARBA" id="ARBA00036818"/>
    </source>
</evidence>
<accession>A0A3D8RP67</accession>
<keyword evidence="5" id="KW-0456">Lyase</keyword>
<name>A0A3D8RP67_9HELO</name>
<dbReference type="EC" id="4.2.2.10" evidence="8"/>
<evidence type="ECO:0000313" key="10">
    <source>
        <dbReference type="EMBL" id="RDW75601.1"/>
    </source>
</evidence>
<comment type="similarity">
    <text evidence="1">Belongs to the polysaccharide lyase 1 family.</text>
</comment>
<dbReference type="GO" id="GO:0047490">
    <property type="term" value="F:pectin lyase activity"/>
    <property type="evidence" value="ECO:0007669"/>
    <property type="project" value="UniProtKB-EC"/>
</dbReference>
<dbReference type="InterPro" id="IPR012334">
    <property type="entry name" value="Pectin_lyas_fold"/>
</dbReference>
<keyword evidence="11" id="KW-1185">Reference proteome</keyword>
<feature type="domain" description="Pectate lyase" evidence="9">
    <location>
        <begin position="31"/>
        <end position="205"/>
    </location>
</feature>
<comment type="function">
    <text evidence="7">Pectinolytic enzymes consist of four classes of enzymes: pectin lyase, polygalacturonase, pectin methylesterase and rhamnogalacturonase. Among pectinolytic enzymes, pectin lyase is the most important in depolymerization of pectin, since it cleaves internal glycosidic bonds of highly methylated pectins.</text>
</comment>
<dbReference type="Proteomes" id="UP000256328">
    <property type="component" value="Unassembled WGS sequence"/>
</dbReference>
<dbReference type="EMBL" id="PDLN01000009">
    <property type="protein sequence ID" value="RDW75601.1"/>
    <property type="molecule type" value="Genomic_DNA"/>
</dbReference>
<dbReference type="Pfam" id="PF00544">
    <property type="entry name" value="Pectate_lyase_4"/>
    <property type="match status" value="1"/>
</dbReference>
<evidence type="ECO:0000256" key="3">
    <source>
        <dbReference type="ARBA" id="ARBA00023157"/>
    </source>
</evidence>
<keyword evidence="4" id="KW-0325">Glycoprotein</keyword>
<dbReference type="GO" id="GO:0030570">
    <property type="term" value="F:pectate lyase activity"/>
    <property type="evidence" value="ECO:0007669"/>
    <property type="project" value="InterPro"/>
</dbReference>
<dbReference type="InterPro" id="IPR045032">
    <property type="entry name" value="PEL"/>
</dbReference>
<dbReference type="PANTHER" id="PTHR31683:SF67">
    <property type="entry name" value="PECTIN LYASE F-RELATED"/>
    <property type="match status" value="1"/>
</dbReference>
<dbReference type="PANTHER" id="PTHR31683">
    <property type="entry name" value="PECTATE LYASE 18-RELATED"/>
    <property type="match status" value="1"/>
</dbReference>
<dbReference type="SUPFAM" id="SSF51126">
    <property type="entry name" value="Pectin lyase-like"/>
    <property type="match status" value="1"/>
</dbReference>
<organism evidence="10 11">
    <name type="scientific">Coleophoma crateriformis</name>
    <dbReference type="NCBI Taxonomy" id="565419"/>
    <lineage>
        <taxon>Eukaryota</taxon>
        <taxon>Fungi</taxon>
        <taxon>Dikarya</taxon>
        <taxon>Ascomycota</taxon>
        <taxon>Pezizomycotina</taxon>
        <taxon>Leotiomycetes</taxon>
        <taxon>Helotiales</taxon>
        <taxon>Dermateaceae</taxon>
        <taxon>Coleophoma</taxon>
    </lineage>
</organism>
<protein>
    <recommendedName>
        <fullName evidence="8">pectin lyase</fullName>
        <ecNumber evidence="8">4.2.2.10</ecNumber>
    </recommendedName>
</protein>
<comment type="catalytic activity">
    <reaction evidence="6">
        <text>Eliminative cleavage of (1-&gt;4)-alpha-D-galacturonan methyl ester to give oligosaccharides with 4-deoxy-6-O-methyl-alpha-D-galact-4-enuronosyl groups at their non-reducing ends.</text>
        <dbReference type="EC" id="4.2.2.10"/>
    </reaction>
</comment>
<evidence type="ECO:0000313" key="11">
    <source>
        <dbReference type="Proteomes" id="UP000256328"/>
    </source>
</evidence>
<reference evidence="10 11" key="1">
    <citation type="journal article" date="2018" name="IMA Fungus">
        <title>IMA Genome-F 9: Draft genome sequence of Annulohypoxylon stygium, Aspergillus mulundensis, Berkeleyomyces basicola (syn. Thielaviopsis basicola), Ceratocystis smalleyi, two Cercospora beticola strains, Coleophoma cylindrospora, Fusarium fracticaudum, Phialophora cf. hyalina, and Morchella septimelata.</title>
        <authorList>
            <person name="Wingfield B.D."/>
            <person name="Bills G.F."/>
            <person name="Dong Y."/>
            <person name="Huang W."/>
            <person name="Nel W.J."/>
            <person name="Swalarsk-Parry B.S."/>
            <person name="Vaghefi N."/>
            <person name="Wilken P.M."/>
            <person name="An Z."/>
            <person name="de Beer Z.W."/>
            <person name="De Vos L."/>
            <person name="Chen L."/>
            <person name="Duong T.A."/>
            <person name="Gao Y."/>
            <person name="Hammerbacher A."/>
            <person name="Kikkert J.R."/>
            <person name="Li Y."/>
            <person name="Li H."/>
            <person name="Li K."/>
            <person name="Li Q."/>
            <person name="Liu X."/>
            <person name="Ma X."/>
            <person name="Naidoo K."/>
            <person name="Pethybridge S.J."/>
            <person name="Sun J."/>
            <person name="Steenkamp E.T."/>
            <person name="van der Nest M.A."/>
            <person name="van Wyk S."/>
            <person name="Wingfield M.J."/>
            <person name="Xiong C."/>
            <person name="Yue Q."/>
            <person name="Zhang X."/>
        </authorList>
    </citation>
    <scope>NUCLEOTIDE SEQUENCE [LARGE SCALE GENOMIC DNA]</scope>
    <source>
        <strain evidence="10 11">BP5796</strain>
    </source>
</reference>
<evidence type="ECO:0000256" key="2">
    <source>
        <dbReference type="ARBA" id="ARBA00022729"/>
    </source>
</evidence>
<dbReference type="AlphaFoldDB" id="A0A3D8RP67"/>
<evidence type="ECO:0000256" key="5">
    <source>
        <dbReference type="ARBA" id="ARBA00023239"/>
    </source>
</evidence>
<dbReference type="OrthoDB" id="1637350at2759"/>
<evidence type="ECO:0000256" key="4">
    <source>
        <dbReference type="ARBA" id="ARBA00023180"/>
    </source>
</evidence>
<proteinExistence type="inferred from homology"/>
<evidence type="ECO:0000256" key="1">
    <source>
        <dbReference type="ARBA" id="ARBA00010980"/>
    </source>
</evidence>
<dbReference type="Gene3D" id="2.160.20.10">
    <property type="entry name" value="Single-stranded right-handed beta-helix, Pectin lyase-like"/>
    <property type="match status" value="1"/>
</dbReference>